<evidence type="ECO:0008006" key="5">
    <source>
        <dbReference type="Google" id="ProtNLM"/>
    </source>
</evidence>
<sequence>MGIFDKLKGGKKDKVFEDELMDTQSELIALTLNMVGKAADKIFAYCSIEAKSQMFNVFFELDGKIKTLNEMGTVPSCAMELLRTGTHGLDKIKEICAKYNYPTPTEIKMIYDVKTKKFNVAYQYKEICSAKTNISAGEVFMNWITAKKNEST</sequence>
<name>A0A174A5I2_FLAPL</name>
<evidence type="ECO:0000313" key="2">
    <source>
        <dbReference type="EMBL" id="MSB50550.1"/>
    </source>
</evidence>
<evidence type="ECO:0000313" key="4">
    <source>
        <dbReference type="Proteomes" id="UP000429811"/>
    </source>
</evidence>
<accession>A0A174A5I2</accession>
<dbReference type="AlphaFoldDB" id="A0A174A5I2"/>
<protein>
    <recommendedName>
        <fullName evidence="5">DUF600 domain-containing protein</fullName>
    </recommendedName>
</protein>
<evidence type="ECO:0000313" key="1">
    <source>
        <dbReference type="EMBL" id="CUN83030.1"/>
    </source>
</evidence>
<evidence type="ECO:0000313" key="3">
    <source>
        <dbReference type="Proteomes" id="UP000095746"/>
    </source>
</evidence>
<dbReference type="EMBL" id="CYZT01000019">
    <property type="protein sequence ID" value="CUN83030.1"/>
    <property type="molecule type" value="Genomic_DNA"/>
</dbReference>
<dbReference type="Proteomes" id="UP000095746">
    <property type="component" value="Unassembled WGS sequence"/>
</dbReference>
<organism evidence="1 3">
    <name type="scientific">Flavonifractor plautii</name>
    <name type="common">Fusobacterium plautii</name>
    <dbReference type="NCBI Taxonomy" id="292800"/>
    <lineage>
        <taxon>Bacteria</taxon>
        <taxon>Bacillati</taxon>
        <taxon>Bacillota</taxon>
        <taxon>Clostridia</taxon>
        <taxon>Eubacteriales</taxon>
        <taxon>Oscillospiraceae</taxon>
        <taxon>Flavonifractor</taxon>
    </lineage>
</organism>
<dbReference type="Proteomes" id="UP000429811">
    <property type="component" value="Unassembled WGS sequence"/>
</dbReference>
<reference evidence="2 4" key="2">
    <citation type="journal article" date="2019" name="Nat. Med.">
        <title>A library of human gut bacterial isolates paired with longitudinal multiomics data enables mechanistic microbiome research.</title>
        <authorList>
            <person name="Poyet M."/>
            <person name="Groussin M."/>
            <person name="Gibbons S.M."/>
            <person name="Avila-Pacheco J."/>
            <person name="Jiang X."/>
            <person name="Kearney S.M."/>
            <person name="Perrotta A.R."/>
            <person name="Berdy B."/>
            <person name="Zhao S."/>
            <person name="Lieberman T.D."/>
            <person name="Swanson P.K."/>
            <person name="Smith M."/>
            <person name="Roesemann S."/>
            <person name="Alexander J.E."/>
            <person name="Rich S.A."/>
            <person name="Livny J."/>
            <person name="Vlamakis H."/>
            <person name="Clish C."/>
            <person name="Bullock K."/>
            <person name="Deik A."/>
            <person name="Scott J."/>
            <person name="Pierce K.A."/>
            <person name="Xavier R.J."/>
            <person name="Alm E.J."/>
        </authorList>
    </citation>
    <scope>NUCLEOTIDE SEQUENCE [LARGE SCALE GENOMIC DNA]</scope>
    <source>
        <strain evidence="2 4">BIOML-A5</strain>
    </source>
</reference>
<proteinExistence type="predicted"/>
<dbReference type="RefSeq" id="WP_021632956.1">
    <property type="nucleotide sequence ID" value="NZ_JADMVC010000040.1"/>
</dbReference>
<reference evidence="1 3" key="1">
    <citation type="submission" date="2015-09" db="EMBL/GenBank/DDBJ databases">
        <authorList>
            <consortium name="Pathogen Informatics"/>
        </authorList>
    </citation>
    <scope>NUCLEOTIDE SEQUENCE [LARGE SCALE GENOMIC DNA]</scope>
    <source>
        <strain evidence="1 3">2789STDY5608854</strain>
    </source>
</reference>
<dbReference type="EMBL" id="WKPO01000036">
    <property type="protein sequence ID" value="MSB50550.1"/>
    <property type="molecule type" value="Genomic_DNA"/>
</dbReference>
<gene>
    <name evidence="1" type="ORF">ERS852411_00553</name>
    <name evidence="2" type="ORF">GKE90_17935</name>
</gene>